<evidence type="ECO:0000313" key="2">
    <source>
        <dbReference type="EMBL" id="MPC21841.1"/>
    </source>
</evidence>
<dbReference type="AlphaFoldDB" id="A0A5B7DJS8"/>
<evidence type="ECO:0000256" key="1">
    <source>
        <dbReference type="SAM" id="MobiDB-lite"/>
    </source>
</evidence>
<reference evidence="2 3" key="1">
    <citation type="submission" date="2019-05" db="EMBL/GenBank/DDBJ databases">
        <title>Another draft genome of Portunus trituberculatus and its Hox gene families provides insights of decapod evolution.</title>
        <authorList>
            <person name="Jeong J.-H."/>
            <person name="Song I."/>
            <person name="Kim S."/>
            <person name="Choi T."/>
            <person name="Kim D."/>
            <person name="Ryu S."/>
            <person name="Kim W."/>
        </authorList>
    </citation>
    <scope>NUCLEOTIDE SEQUENCE [LARGE SCALE GENOMIC DNA]</scope>
    <source>
        <tissue evidence="2">Muscle</tissue>
    </source>
</reference>
<evidence type="ECO:0008006" key="4">
    <source>
        <dbReference type="Google" id="ProtNLM"/>
    </source>
</evidence>
<evidence type="ECO:0000313" key="3">
    <source>
        <dbReference type="Proteomes" id="UP000324222"/>
    </source>
</evidence>
<accession>A0A5B7DJS8</accession>
<proteinExistence type="predicted"/>
<gene>
    <name evidence="2" type="ORF">E2C01_014842</name>
</gene>
<feature type="region of interest" description="Disordered" evidence="1">
    <location>
        <begin position="78"/>
        <end position="106"/>
    </location>
</feature>
<organism evidence="2 3">
    <name type="scientific">Portunus trituberculatus</name>
    <name type="common">Swimming crab</name>
    <name type="synonym">Neptunus trituberculatus</name>
    <dbReference type="NCBI Taxonomy" id="210409"/>
    <lineage>
        <taxon>Eukaryota</taxon>
        <taxon>Metazoa</taxon>
        <taxon>Ecdysozoa</taxon>
        <taxon>Arthropoda</taxon>
        <taxon>Crustacea</taxon>
        <taxon>Multicrustacea</taxon>
        <taxon>Malacostraca</taxon>
        <taxon>Eumalacostraca</taxon>
        <taxon>Eucarida</taxon>
        <taxon>Decapoda</taxon>
        <taxon>Pleocyemata</taxon>
        <taxon>Brachyura</taxon>
        <taxon>Eubrachyura</taxon>
        <taxon>Portunoidea</taxon>
        <taxon>Portunidae</taxon>
        <taxon>Portuninae</taxon>
        <taxon>Portunus</taxon>
    </lineage>
</organism>
<protein>
    <recommendedName>
        <fullName evidence="4">Endonuclease/exonuclease/phosphatase domain-containing protein</fullName>
    </recommendedName>
</protein>
<sequence>MSPGRIVYSPFAEFSILGDFNVYHSLEFPGELTFNFAILHDPEQVVQYPTRISDRLGDTLNILDIFLTSKPSTYADTLSSPLGSSDHNLKSKPSKSGLQRLLSRYS</sequence>
<comment type="caution">
    <text evidence="2">The sequence shown here is derived from an EMBL/GenBank/DDBJ whole genome shotgun (WGS) entry which is preliminary data.</text>
</comment>
<dbReference type="Proteomes" id="UP000324222">
    <property type="component" value="Unassembled WGS sequence"/>
</dbReference>
<dbReference type="EMBL" id="VSRR010001024">
    <property type="protein sequence ID" value="MPC21841.1"/>
    <property type="molecule type" value="Genomic_DNA"/>
</dbReference>
<name>A0A5B7DJS8_PORTR</name>
<keyword evidence="3" id="KW-1185">Reference proteome</keyword>